<proteinExistence type="inferred from homology"/>
<dbReference type="Pfam" id="PF02622">
    <property type="entry name" value="DUF179"/>
    <property type="match status" value="1"/>
</dbReference>
<protein>
    <recommendedName>
        <fullName evidence="2">UPF0301 protein RED65_07299</fullName>
    </recommendedName>
</protein>
<keyword evidence="4" id="KW-1185">Reference proteome</keyword>
<comment type="caution">
    <text evidence="3">The sequence shown here is derived from an EMBL/GenBank/DDBJ whole genome shotgun (WGS) entry which is preliminary data.</text>
</comment>
<dbReference type="OrthoDB" id="9807486at2"/>
<dbReference type="AlphaFoldDB" id="Q1MZ13"/>
<evidence type="ECO:0000313" key="4">
    <source>
        <dbReference type="Proteomes" id="UP000004263"/>
    </source>
</evidence>
<dbReference type="EMBL" id="AAQH01000021">
    <property type="protein sequence ID" value="EAT11215.1"/>
    <property type="molecule type" value="Genomic_DNA"/>
</dbReference>
<comment type="similarity">
    <text evidence="1 2">Belongs to the UPF0301 (AlgH) family.</text>
</comment>
<dbReference type="HOGENOM" id="CLU_057596_1_0_6"/>
<dbReference type="NCBIfam" id="NF001266">
    <property type="entry name" value="PRK00228.1-1"/>
    <property type="match status" value="1"/>
</dbReference>
<evidence type="ECO:0000313" key="3">
    <source>
        <dbReference type="EMBL" id="EAT11215.1"/>
    </source>
</evidence>
<dbReference type="PANTHER" id="PTHR30327:SF1">
    <property type="entry name" value="UPF0301 PROTEIN YQGE"/>
    <property type="match status" value="1"/>
</dbReference>
<organism evidence="3 4">
    <name type="scientific">Bermanella marisrubri</name>
    <dbReference type="NCBI Taxonomy" id="207949"/>
    <lineage>
        <taxon>Bacteria</taxon>
        <taxon>Pseudomonadati</taxon>
        <taxon>Pseudomonadota</taxon>
        <taxon>Gammaproteobacteria</taxon>
        <taxon>Oceanospirillales</taxon>
        <taxon>Oceanospirillaceae</taxon>
        <taxon>Bermanella</taxon>
    </lineage>
</organism>
<dbReference type="Gene3D" id="3.40.1740.10">
    <property type="entry name" value="VC0467-like"/>
    <property type="match status" value="1"/>
</dbReference>
<accession>Q1MZ13</accession>
<dbReference type="Proteomes" id="UP000004263">
    <property type="component" value="Unassembled WGS sequence"/>
</dbReference>
<reference evidence="3 4" key="1">
    <citation type="submission" date="2006-03" db="EMBL/GenBank/DDBJ databases">
        <authorList>
            <person name="Pinhassi J."/>
            <person name="Pedros-Alio C."/>
            <person name="Ferriera S."/>
            <person name="Johnson J."/>
            <person name="Kravitz S."/>
            <person name="Halpern A."/>
            <person name="Remington K."/>
            <person name="Beeson K."/>
            <person name="Tran B."/>
            <person name="Rogers Y.-H."/>
            <person name="Friedman R."/>
            <person name="Venter J.C."/>
        </authorList>
    </citation>
    <scope>NUCLEOTIDE SEQUENCE [LARGE SCALE GENOMIC DNA]</scope>
    <source>
        <strain evidence="3 4">RED65</strain>
    </source>
</reference>
<dbReference type="InterPro" id="IPR003774">
    <property type="entry name" value="AlgH-like"/>
</dbReference>
<evidence type="ECO:0000256" key="2">
    <source>
        <dbReference type="HAMAP-Rule" id="MF_00758"/>
    </source>
</evidence>
<dbReference type="STRING" id="207949.RED65_07299"/>
<dbReference type="GO" id="GO:0005829">
    <property type="term" value="C:cytosol"/>
    <property type="evidence" value="ECO:0007669"/>
    <property type="project" value="TreeGrafter"/>
</dbReference>
<evidence type="ECO:0000256" key="1">
    <source>
        <dbReference type="ARBA" id="ARBA00009600"/>
    </source>
</evidence>
<dbReference type="RefSeq" id="WP_007016684.1">
    <property type="nucleotide sequence ID" value="NZ_AAQH01000021.1"/>
</dbReference>
<dbReference type="SUPFAM" id="SSF143456">
    <property type="entry name" value="VC0467-like"/>
    <property type="match status" value="1"/>
</dbReference>
<sequence>MDSTSNLKHHLLLAMPSLSDPYFGHSVCYICDHNEQGSMGLVLNKPMGIELTDVLSELDIETDKPIHFPILQGGPVSPEQGFVLYRGSESELQNMVINGDIRLTTSKDILSQLALGSGPDDVRICLGYAGWEAGQLEQELIQNAWLTVPADEELLFHTPMDQMLEKAASRIGVDMSLISGEAGHA</sequence>
<gene>
    <name evidence="3" type="ORF">RED65_07299</name>
</gene>
<name>Q1MZ13_9GAMM</name>
<dbReference type="HAMAP" id="MF_00758">
    <property type="entry name" value="UPF0301"/>
    <property type="match status" value="1"/>
</dbReference>
<dbReference type="PANTHER" id="PTHR30327">
    <property type="entry name" value="UNCHARACTERIZED PROTEIN YQGE"/>
    <property type="match status" value="1"/>
</dbReference>